<dbReference type="GO" id="GO:0009236">
    <property type="term" value="P:cobalamin biosynthetic process"/>
    <property type="evidence" value="ECO:0007669"/>
    <property type="project" value="UniProtKB-UniPathway"/>
</dbReference>
<gene>
    <name evidence="4" type="ORF">BJ122_10860</name>
</gene>
<dbReference type="PROSITE" id="PS51014">
    <property type="entry name" value="COBK_CBIJ"/>
    <property type="match status" value="1"/>
</dbReference>
<comment type="caution">
    <text evidence="4">The sequence shown here is derived from an EMBL/GenBank/DDBJ whole genome shotgun (WGS) entry which is preliminary data.</text>
</comment>
<evidence type="ECO:0000313" key="4">
    <source>
        <dbReference type="EMBL" id="PYF03131.1"/>
    </source>
</evidence>
<dbReference type="NCBIfam" id="NF005968">
    <property type="entry name" value="PRK08057.1-2"/>
    <property type="match status" value="1"/>
</dbReference>
<evidence type="ECO:0000256" key="1">
    <source>
        <dbReference type="ARBA" id="ARBA00004953"/>
    </source>
</evidence>
<comment type="pathway">
    <text evidence="1">Cofactor biosynthesis; adenosylcobalamin biosynthesis.</text>
</comment>
<dbReference type="AlphaFoldDB" id="A0A318TE30"/>
<organism evidence="4 5">
    <name type="scientific">Rhodopseudomonas faecalis</name>
    <dbReference type="NCBI Taxonomy" id="99655"/>
    <lineage>
        <taxon>Bacteria</taxon>
        <taxon>Pseudomonadati</taxon>
        <taxon>Pseudomonadota</taxon>
        <taxon>Alphaproteobacteria</taxon>
        <taxon>Hyphomicrobiales</taxon>
        <taxon>Nitrobacteraceae</taxon>
        <taxon>Rhodopseudomonas</taxon>
    </lineage>
</organism>
<evidence type="ECO:0000256" key="2">
    <source>
        <dbReference type="ARBA" id="ARBA00022573"/>
    </source>
</evidence>
<dbReference type="PANTHER" id="PTHR36925">
    <property type="entry name" value="COBALT-PRECORRIN-6A REDUCTASE"/>
    <property type="match status" value="1"/>
</dbReference>
<name>A0A318TE30_9BRAD</name>
<dbReference type="Pfam" id="PF02571">
    <property type="entry name" value="CbiJ"/>
    <property type="match status" value="1"/>
</dbReference>
<dbReference type="UniPathway" id="UPA00148"/>
<dbReference type="NCBIfam" id="TIGR00715">
    <property type="entry name" value="precor6x_red"/>
    <property type="match status" value="1"/>
</dbReference>
<dbReference type="InterPro" id="IPR003723">
    <property type="entry name" value="Precorrin-6x_reduct"/>
</dbReference>
<dbReference type="EMBL" id="QJTI01000008">
    <property type="protein sequence ID" value="PYF03131.1"/>
    <property type="molecule type" value="Genomic_DNA"/>
</dbReference>
<protein>
    <submittedName>
        <fullName evidence="4">Precorrin-6A reductase</fullName>
    </submittedName>
</protein>
<dbReference type="Proteomes" id="UP000248148">
    <property type="component" value="Unassembled WGS sequence"/>
</dbReference>
<keyword evidence="5" id="KW-1185">Reference proteome</keyword>
<keyword evidence="2" id="KW-0169">Cobalamin biosynthesis</keyword>
<accession>A0A318TE30</accession>
<dbReference type="GO" id="GO:0016994">
    <property type="term" value="F:precorrin-6A reductase activity"/>
    <property type="evidence" value="ECO:0007669"/>
    <property type="project" value="InterPro"/>
</dbReference>
<dbReference type="PANTHER" id="PTHR36925:SF1">
    <property type="entry name" value="COBALT-PRECORRIN-6A REDUCTASE"/>
    <property type="match status" value="1"/>
</dbReference>
<proteinExistence type="predicted"/>
<keyword evidence="3" id="KW-0560">Oxidoreductase</keyword>
<evidence type="ECO:0000313" key="5">
    <source>
        <dbReference type="Proteomes" id="UP000248148"/>
    </source>
</evidence>
<reference evidence="4 5" key="1">
    <citation type="submission" date="2018-06" db="EMBL/GenBank/DDBJ databases">
        <title>Genomic Encyclopedia of Archaeal and Bacterial Type Strains, Phase II (KMG-II): from individual species to whole genera.</title>
        <authorList>
            <person name="Goeker M."/>
        </authorList>
    </citation>
    <scope>NUCLEOTIDE SEQUENCE [LARGE SCALE GENOMIC DNA]</scope>
    <source>
        <strain evidence="4 5">JCM 11668</strain>
    </source>
</reference>
<evidence type="ECO:0000256" key="3">
    <source>
        <dbReference type="ARBA" id="ARBA00023002"/>
    </source>
</evidence>
<sequence>MPVMSEMSSAPRISAPLRLLILGGSADANRLVGALARDPRINAVLSYAGRTENPTKPPIPCRIGGFGGVQGLVDYLRSERIDRVVDATHPFAAQMSAHAVEACAAAGVPLLALDRAPWQKQRGDHWIEVDTMEQAVAALGATPRRVFLGIGRQQLELFAAAPQHSYLVRLVDAPRAPLPLPQVEIVVGRGPFTRANDGAMLRRFGAELVVAKNAGGEATVAKIEAARDLGLPVVMVRRPATPPRPTVTSVIEVLDWLDQAVAPMERGV</sequence>